<evidence type="ECO:0000256" key="1">
    <source>
        <dbReference type="SAM" id="Phobius"/>
    </source>
</evidence>
<feature type="transmembrane region" description="Helical" evidence="1">
    <location>
        <begin position="31"/>
        <end position="48"/>
    </location>
</feature>
<keyword evidence="1" id="KW-0812">Transmembrane</keyword>
<proteinExistence type="predicted"/>
<dbReference type="Proteomes" id="UP000547209">
    <property type="component" value="Unassembled WGS sequence"/>
</dbReference>
<dbReference type="RefSeq" id="WP_185142388.1">
    <property type="nucleotide sequence ID" value="NZ_JACJVP010000012.1"/>
</dbReference>
<name>A0A7X0VED6_9BACL</name>
<gene>
    <name evidence="2" type="ORF">H7C19_09390</name>
</gene>
<keyword evidence="3" id="KW-1185">Reference proteome</keyword>
<dbReference type="AlphaFoldDB" id="A0A7X0VED6"/>
<dbReference type="PROSITE" id="PS51257">
    <property type="entry name" value="PROKAR_LIPOPROTEIN"/>
    <property type="match status" value="1"/>
</dbReference>
<protein>
    <recommendedName>
        <fullName evidence="4">DUF5325 family protein</fullName>
    </recommendedName>
</protein>
<accession>A0A7X0VED6</accession>
<evidence type="ECO:0000313" key="2">
    <source>
        <dbReference type="EMBL" id="MBB6670900.1"/>
    </source>
</evidence>
<organism evidence="2 3">
    <name type="scientific">Cohnella nanjingensis</name>
    <dbReference type="NCBI Taxonomy" id="1387779"/>
    <lineage>
        <taxon>Bacteria</taxon>
        <taxon>Bacillati</taxon>
        <taxon>Bacillota</taxon>
        <taxon>Bacilli</taxon>
        <taxon>Bacillales</taxon>
        <taxon>Paenibacillaceae</taxon>
        <taxon>Cohnella</taxon>
    </lineage>
</organism>
<reference evidence="2 3" key="1">
    <citation type="submission" date="2020-08" db="EMBL/GenBank/DDBJ databases">
        <title>Cohnella phylogeny.</title>
        <authorList>
            <person name="Dunlap C."/>
        </authorList>
    </citation>
    <scope>NUCLEOTIDE SEQUENCE [LARGE SCALE GENOMIC DNA]</scope>
    <source>
        <strain evidence="2 3">DSM 28246</strain>
    </source>
</reference>
<evidence type="ECO:0000313" key="3">
    <source>
        <dbReference type="Proteomes" id="UP000547209"/>
    </source>
</evidence>
<comment type="caution">
    <text evidence="2">The sequence shown here is derived from an EMBL/GenBank/DDBJ whole genome shotgun (WGS) entry which is preliminary data.</text>
</comment>
<keyword evidence="1" id="KW-1133">Transmembrane helix</keyword>
<evidence type="ECO:0008006" key="4">
    <source>
        <dbReference type="Google" id="ProtNLM"/>
    </source>
</evidence>
<sequence length="57" mass="6152">MNKSLGWLFAAVSMLLLLACAISIDYNGWLAAGFGIVAIAFIGYGFTLKARLTRQRG</sequence>
<dbReference type="EMBL" id="JACJVP010000012">
    <property type="protein sequence ID" value="MBB6670900.1"/>
    <property type="molecule type" value="Genomic_DNA"/>
</dbReference>
<keyword evidence="1" id="KW-0472">Membrane</keyword>